<comment type="caution">
    <text evidence="1">The sequence shown here is derived from an EMBL/GenBank/DDBJ whole genome shotgun (WGS) entry which is preliminary data.</text>
</comment>
<evidence type="ECO:0000313" key="1">
    <source>
        <dbReference type="EMBL" id="KKL70407.1"/>
    </source>
</evidence>
<dbReference type="AlphaFoldDB" id="A0A0F9H566"/>
<sequence length="49" mass="5801">MEDYIYKWYRNPDYSNQFGEGLRQDSLPAGTYYLTVEDSLGCYEPQNPI</sequence>
<accession>A0A0F9H566</accession>
<gene>
    <name evidence="1" type="ORF">LCGC14_2105200</name>
</gene>
<feature type="non-terminal residue" evidence="1">
    <location>
        <position position="49"/>
    </location>
</feature>
<reference evidence="1" key="1">
    <citation type="journal article" date="2015" name="Nature">
        <title>Complex archaea that bridge the gap between prokaryotes and eukaryotes.</title>
        <authorList>
            <person name="Spang A."/>
            <person name="Saw J.H."/>
            <person name="Jorgensen S.L."/>
            <person name="Zaremba-Niedzwiedzka K."/>
            <person name="Martijn J."/>
            <person name="Lind A.E."/>
            <person name="van Eijk R."/>
            <person name="Schleper C."/>
            <person name="Guy L."/>
            <person name="Ettema T.J."/>
        </authorList>
    </citation>
    <scope>NUCLEOTIDE SEQUENCE</scope>
</reference>
<name>A0A0F9H566_9ZZZZ</name>
<dbReference type="EMBL" id="LAZR01025902">
    <property type="protein sequence ID" value="KKL70407.1"/>
    <property type="molecule type" value="Genomic_DNA"/>
</dbReference>
<proteinExistence type="predicted"/>
<protein>
    <submittedName>
        <fullName evidence="1">Uncharacterized protein</fullName>
    </submittedName>
</protein>
<organism evidence="1">
    <name type="scientific">marine sediment metagenome</name>
    <dbReference type="NCBI Taxonomy" id="412755"/>
    <lineage>
        <taxon>unclassified sequences</taxon>
        <taxon>metagenomes</taxon>
        <taxon>ecological metagenomes</taxon>
    </lineage>
</organism>